<evidence type="ECO:0000259" key="1">
    <source>
        <dbReference type="Pfam" id="PF01844"/>
    </source>
</evidence>
<keyword evidence="3" id="KW-1185">Reference proteome</keyword>
<keyword evidence="2" id="KW-0540">Nuclease</keyword>
<feature type="domain" description="HNH" evidence="1">
    <location>
        <begin position="11"/>
        <end position="50"/>
    </location>
</feature>
<dbReference type="GO" id="GO:0004519">
    <property type="term" value="F:endonuclease activity"/>
    <property type="evidence" value="ECO:0007669"/>
    <property type="project" value="UniProtKB-KW"/>
</dbReference>
<organism evidence="2 3">
    <name type="scientific">Robertmurraya mangrovi</name>
    <dbReference type="NCBI Taxonomy" id="3098077"/>
    <lineage>
        <taxon>Bacteria</taxon>
        <taxon>Bacillati</taxon>
        <taxon>Bacillota</taxon>
        <taxon>Bacilli</taxon>
        <taxon>Bacillales</taxon>
        <taxon>Bacillaceae</taxon>
        <taxon>Robertmurraya</taxon>
    </lineage>
</organism>
<keyword evidence="2" id="KW-0255">Endonuclease</keyword>
<dbReference type="Proteomes" id="UP001290455">
    <property type="component" value="Unassembled WGS sequence"/>
</dbReference>
<dbReference type="Pfam" id="PF01844">
    <property type="entry name" value="HNH"/>
    <property type="match status" value="1"/>
</dbReference>
<dbReference type="CDD" id="cd00085">
    <property type="entry name" value="HNHc"/>
    <property type="match status" value="1"/>
</dbReference>
<name>A0ABU5ISX8_9BACI</name>
<dbReference type="InterPro" id="IPR003615">
    <property type="entry name" value="HNH_nuc"/>
</dbReference>
<keyword evidence="2" id="KW-0378">Hydrolase</keyword>
<protein>
    <submittedName>
        <fullName evidence="2">HNH endonuclease signature motif containing protein</fullName>
    </submittedName>
</protein>
<evidence type="ECO:0000313" key="3">
    <source>
        <dbReference type="Proteomes" id="UP001290455"/>
    </source>
</evidence>
<dbReference type="PANTHER" id="PTHR37827:SF1">
    <property type="entry name" value="HNH DOMAIN-CONTAINING PROTEIN"/>
    <property type="match status" value="1"/>
</dbReference>
<proteinExistence type="predicted"/>
<gene>
    <name evidence="2" type="ORF">SM124_00750</name>
</gene>
<accession>A0ABU5ISX8</accession>
<reference evidence="2 3" key="1">
    <citation type="submission" date="2023-11" db="EMBL/GenBank/DDBJ databases">
        <title>Bacillus jintuensis, isolated from a mudflat on the Beibu Gulf coast.</title>
        <authorList>
            <person name="Li M."/>
        </authorList>
    </citation>
    <scope>NUCLEOTIDE SEQUENCE [LARGE SCALE GENOMIC DNA]</scope>
    <source>
        <strain evidence="2 3">31A1R</strain>
    </source>
</reference>
<dbReference type="PANTHER" id="PTHR37827">
    <property type="entry name" value="TUDOR DOMAIN-CONTAINING PROTEIN"/>
    <property type="match status" value="1"/>
</dbReference>
<comment type="caution">
    <text evidence="2">The sequence shown here is derived from an EMBL/GenBank/DDBJ whole genome shotgun (WGS) entry which is preliminary data.</text>
</comment>
<dbReference type="RefSeq" id="WP_322444572.1">
    <property type="nucleotide sequence ID" value="NZ_JAXOFX010000001.1"/>
</dbReference>
<dbReference type="EMBL" id="JAXOFX010000001">
    <property type="protein sequence ID" value="MDZ5470264.1"/>
    <property type="molecule type" value="Genomic_DNA"/>
</dbReference>
<sequence length="104" mass="12033">MGKKKSLVGTCELCLREEVEVTVHHLTPKELGGTFLPTALLCYPCHKQIHAIYTNEELAARMNTIERLRDDEQLKSYVKWINKQPASKLIKVVKSNDRKRRSKK</sequence>
<evidence type="ECO:0000313" key="2">
    <source>
        <dbReference type="EMBL" id="MDZ5470264.1"/>
    </source>
</evidence>
<dbReference type="InterPro" id="IPR002711">
    <property type="entry name" value="HNH"/>
</dbReference>